<evidence type="ECO:0000256" key="2">
    <source>
        <dbReference type="ARBA" id="ARBA00022679"/>
    </source>
</evidence>
<dbReference type="EMBL" id="LJGT01000040">
    <property type="protein sequence ID" value="OEU87994.1"/>
    <property type="molecule type" value="Genomic_DNA"/>
</dbReference>
<evidence type="ECO:0000259" key="4">
    <source>
        <dbReference type="Pfam" id="PF00370"/>
    </source>
</evidence>
<dbReference type="AlphaFoldDB" id="A0A1E7JK16"/>
<dbReference type="PIRSF" id="PIRSF000538">
    <property type="entry name" value="GlpK"/>
    <property type="match status" value="1"/>
</dbReference>
<keyword evidence="3 6" id="KW-0418">Kinase</keyword>
<dbReference type="PATRIC" id="fig|933944.5.peg.2759"/>
<evidence type="ECO:0000259" key="5">
    <source>
        <dbReference type="Pfam" id="PF02782"/>
    </source>
</evidence>
<dbReference type="STRING" id="933944.AN215_17335"/>
<gene>
    <name evidence="6" type="ORF">AN215_17335</name>
</gene>
<organism evidence="6 7">
    <name type="scientific">Streptomyces abyssalis</name>
    <dbReference type="NCBI Taxonomy" id="933944"/>
    <lineage>
        <taxon>Bacteria</taxon>
        <taxon>Bacillati</taxon>
        <taxon>Actinomycetota</taxon>
        <taxon>Actinomycetes</taxon>
        <taxon>Kitasatosporales</taxon>
        <taxon>Streptomycetaceae</taxon>
        <taxon>Streptomyces</taxon>
    </lineage>
</organism>
<sequence length="483" mass="50788">MIIGVDIGTTLTKAAVFDDAGRSVAEADAPSRLNHPGPQRVEQDLDEVLATVTSVVRRVGAEHGGTVDAVALTGQGDGLWLRDAEGEAVRPPVSWLDGRANDLVERWWEDGTAAEVHRLTGQAVFPGCPAPLLATLREEEPESLERAAVAGYCVDAVAQRLTGEITVDVSDASMPFLDVRTGRYDDDAIAACGLRDVRHLLADPAPSGRLLSLDARGAALLDLPEGTPLTAGPFDLPASLFGSGLTEPGDGLLTVGTTLACQVLTDRPAIGASAPDQEPAGMWLCTADPALWSRGMPAMVGTASIDWLLRLLKLSTDDVAGLLRQSPPGARGVSALPFLAESGERAPFVAPRARGQLTGVTFTTEEADVVRAVCESVAYAARHCMEAAGLDGRLAICGGGSRSDEWTQVFADALARPVLPPSDHAVGCRGAAAVAARALGEPVNTAGWLDGDRAVLPRMEHRSNFEDGYARYLTQLESARELW</sequence>
<evidence type="ECO:0000313" key="7">
    <source>
        <dbReference type="Proteomes" id="UP000176087"/>
    </source>
</evidence>
<dbReference type="InterPro" id="IPR000577">
    <property type="entry name" value="Carb_kinase_FGGY"/>
</dbReference>
<protein>
    <submittedName>
        <fullName evidence="6">Erythritol kinase</fullName>
    </submittedName>
</protein>
<dbReference type="SUPFAM" id="SSF53067">
    <property type="entry name" value="Actin-like ATPase domain"/>
    <property type="match status" value="2"/>
</dbReference>
<dbReference type="Proteomes" id="UP000176087">
    <property type="component" value="Unassembled WGS sequence"/>
</dbReference>
<dbReference type="PANTHER" id="PTHR43095:SF3">
    <property type="entry name" value="L-XYLULOSE_3-KETO-L-GULONATE KINASE"/>
    <property type="match status" value="1"/>
</dbReference>
<keyword evidence="7" id="KW-1185">Reference proteome</keyword>
<dbReference type="InterPro" id="IPR018484">
    <property type="entry name" value="FGGY_N"/>
</dbReference>
<dbReference type="Gene3D" id="3.30.420.40">
    <property type="match status" value="2"/>
</dbReference>
<feature type="domain" description="Carbohydrate kinase FGGY C-terminal" evidence="5">
    <location>
        <begin position="300"/>
        <end position="438"/>
    </location>
</feature>
<accession>A0A1E7JK16</accession>
<reference evidence="6 7" key="1">
    <citation type="journal article" date="2016" name="Front. Microbiol.">
        <title>Comparative Genomics Analysis of Streptomyces Species Reveals Their Adaptation to the Marine Environment and Their Diversity at the Genomic Level.</title>
        <authorList>
            <person name="Tian X."/>
            <person name="Zhang Z."/>
            <person name="Yang T."/>
            <person name="Chen M."/>
            <person name="Li J."/>
            <person name="Chen F."/>
            <person name="Yang J."/>
            <person name="Li W."/>
            <person name="Zhang B."/>
            <person name="Zhang Z."/>
            <person name="Wu J."/>
            <person name="Zhang C."/>
            <person name="Long L."/>
            <person name="Xiao J."/>
        </authorList>
    </citation>
    <scope>NUCLEOTIDE SEQUENCE [LARGE SCALE GENOMIC DNA]</scope>
    <source>
        <strain evidence="6 7">SCSIO 10390</strain>
    </source>
</reference>
<comment type="similarity">
    <text evidence="1">Belongs to the FGGY kinase family.</text>
</comment>
<name>A0A1E7JK16_9ACTN</name>
<proteinExistence type="inferred from homology"/>
<dbReference type="Pfam" id="PF02782">
    <property type="entry name" value="FGGY_C"/>
    <property type="match status" value="1"/>
</dbReference>
<dbReference type="GO" id="GO:0016301">
    <property type="term" value="F:kinase activity"/>
    <property type="evidence" value="ECO:0007669"/>
    <property type="project" value="UniProtKB-KW"/>
</dbReference>
<evidence type="ECO:0000256" key="1">
    <source>
        <dbReference type="ARBA" id="ARBA00009156"/>
    </source>
</evidence>
<evidence type="ECO:0000313" key="6">
    <source>
        <dbReference type="EMBL" id="OEU87994.1"/>
    </source>
</evidence>
<keyword evidence="2" id="KW-0808">Transferase</keyword>
<dbReference type="InterPro" id="IPR018485">
    <property type="entry name" value="FGGY_C"/>
</dbReference>
<dbReference type="Pfam" id="PF00370">
    <property type="entry name" value="FGGY_N"/>
    <property type="match status" value="1"/>
</dbReference>
<feature type="domain" description="Carbohydrate kinase FGGY N-terminal" evidence="4">
    <location>
        <begin position="1"/>
        <end position="242"/>
    </location>
</feature>
<dbReference type="InterPro" id="IPR050406">
    <property type="entry name" value="FGGY_Carb_Kinase"/>
</dbReference>
<dbReference type="OrthoDB" id="9782710at2"/>
<dbReference type="RefSeq" id="WP_070011592.1">
    <property type="nucleotide sequence ID" value="NZ_LJGS01000041.1"/>
</dbReference>
<evidence type="ECO:0000256" key="3">
    <source>
        <dbReference type="ARBA" id="ARBA00022777"/>
    </source>
</evidence>
<dbReference type="PANTHER" id="PTHR43095">
    <property type="entry name" value="SUGAR KINASE"/>
    <property type="match status" value="1"/>
</dbReference>
<comment type="caution">
    <text evidence="6">The sequence shown here is derived from an EMBL/GenBank/DDBJ whole genome shotgun (WGS) entry which is preliminary data.</text>
</comment>
<dbReference type="GO" id="GO:0005975">
    <property type="term" value="P:carbohydrate metabolic process"/>
    <property type="evidence" value="ECO:0007669"/>
    <property type="project" value="InterPro"/>
</dbReference>
<dbReference type="InterPro" id="IPR043129">
    <property type="entry name" value="ATPase_NBD"/>
</dbReference>